<evidence type="ECO:0000256" key="3">
    <source>
        <dbReference type="ARBA" id="ARBA00022617"/>
    </source>
</evidence>
<dbReference type="EMBL" id="ML977556">
    <property type="protein sequence ID" value="KAF2008024.1"/>
    <property type="molecule type" value="Genomic_DNA"/>
</dbReference>
<evidence type="ECO:0000256" key="1">
    <source>
        <dbReference type="ARBA" id="ARBA00001971"/>
    </source>
</evidence>
<keyword evidence="10" id="KW-1185">Reference proteome</keyword>
<dbReference type="GO" id="GO:0020037">
    <property type="term" value="F:heme binding"/>
    <property type="evidence" value="ECO:0007669"/>
    <property type="project" value="InterPro"/>
</dbReference>
<comment type="cofactor">
    <cofactor evidence="1 6">
        <name>heme</name>
        <dbReference type="ChEBI" id="CHEBI:30413"/>
    </cofactor>
</comment>
<keyword evidence="8" id="KW-0472">Membrane</keyword>
<dbReference type="GO" id="GO:0005506">
    <property type="term" value="F:iron ion binding"/>
    <property type="evidence" value="ECO:0007669"/>
    <property type="project" value="InterPro"/>
</dbReference>
<dbReference type="SUPFAM" id="SSF48264">
    <property type="entry name" value="Cytochrome P450"/>
    <property type="match status" value="1"/>
</dbReference>
<dbReference type="InterPro" id="IPR017972">
    <property type="entry name" value="Cyt_P450_CS"/>
</dbReference>
<keyword evidence="7" id="KW-0560">Oxidoreductase</keyword>
<evidence type="ECO:0000256" key="5">
    <source>
        <dbReference type="ARBA" id="ARBA00023004"/>
    </source>
</evidence>
<dbReference type="OrthoDB" id="1470350at2759"/>
<keyword evidence="3 6" id="KW-0349">Heme</keyword>
<evidence type="ECO:0000256" key="7">
    <source>
        <dbReference type="RuleBase" id="RU000461"/>
    </source>
</evidence>
<accession>A0A6A5X5D3</accession>
<dbReference type="CDD" id="cd11058">
    <property type="entry name" value="CYP60B-like"/>
    <property type="match status" value="1"/>
</dbReference>
<keyword evidence="9" id="KW-0489">Methyltransferase</keyword>
<dbReference type="GO" id="GO:0032259">
    <property type="term" value="P:methylation"/>
    <property type="evidence" value="ECO:0007669"/>
    <property type="project" value="UniProtKB-KW"/>
</dbReference>
<keyword evidence="4 6" id="KW-0479">Metal-binding</keyword>
<dbReference type="Proteomes" id="UP000799779">
    <property type="component" value="Unassembled WGS sequence"/>
</dbReference>
<dbReference type="InterPro" id="IPR001128">
    <property type="entry name" value="Cyt_P450"/>
</dbReference>
<dbReference type="PROSITE" id="PS00086">
    <property type="entry name" value="CYTOCHROME_P450"/>
    <property type="match status" value="1"/>
</dbReference>
<comment type="similarity">
    <text evidence="2 7">Belongs to the cytochrome P450 family.</text>
</comment>
<dbReference type="InterPro" id="IPR036396">
    <property type="entry name" value="Cyt_P450_sf"/>
</dbReference>
<dbReference type="Pfam" id="PF00067">
    <property type="entry name" value="p450"/>
    <property type="match status" value="1"/>
</dbReference>
<keyword evidence="8" id="KW-1133">Transmembrane helix</keyword>
<sequence>MAVLNWERLPFADLGPLAATTSFLSVSTFLYILSIVTYRLYFHPLAKYPGPLFARISPIPITYSLLRGRIPFYVKACHDKYGSVVRVSPNELCFDDESAWKDIYGSRPGHKNFHKDPIHVGSIAAVHGVSTITMANDTDHARQRRALSHAFSTKALLEQEYIVKNYIDIFSSKMQEFAKGDGIVDVTDWFAYTTFDVIGDMALGEPFGCLTSEDFRFWVPLISESIKAGAIEQATRRMASTGSPLQRFLQWCIPNHVRETRQKHFDYSKEKILKRMEQTQSDHRDFLYYVMKQQDKGDLNLDEVIVNGALFIIAGTETTAGFLTGLFNLITRPDNKHILDKLTKEIRSKFKTDKDLNYEDLSKLPYMSAVIDEGLRMFPSAPIGFVRTVPSGGDTVSGHYVPGGTTVSVCMWAATHSARNFKDPYVFRPERWLDRENTEDKLGASNAFSLGPRGCIGRNLSYMEMRLIMGKLLWHNDVSMVDCEGNEKWNPKNEYANMVVYNNWIKPSFKIKLTPRRGQFGLGR</sequence>
<dbReference type="AlphaFoldDB" id="A0A6A5X5D3"/>
<dbReference type="GO" id="GO:0008168">
    <property type="term" value="F:methyltransferase activity"/>
    <property type="evidence" value="ECO:0007669"/>
    <property type="project" value="UniProtKB-KW"/>
</dbReference>
<protein>
    <submittedName>
        <fullName evidence="9">Pisatin demethylase</fullName>
    </submittedName>
</protein>
<evidence type="ECO:0000313" key="9">
    <source>
        <dbReference type="EMBL" id="KAF2008024.1"/>
    </source>
</evidence>
<feature type="transmembrane region" description="Helical" evidence="8">
    <location>
        <begin position="20"/>
        <end position="41"/>
    </location>
</feature>
<dbReference type="GO" id="GO:0004497">
    <property type="term" value="F:monooxygenase activity"/>
    <property type="evidence" value="ECO:0007669"/>
    <property type="project" value="UniProtKB-KW"/>
</dbReference>
<evidence type="ECO:0000313" key="10">
    <source>
        <dbReference type="Proteomes" id="UP000799779"/>
    </source>
</evidence>
<keyword evidence="7" id="KW-0503">Monooxygenase</keyword>
<evidence type="ECO:0000256" key="4">
    <source>
        <dbReference type="ARBA" id="ARBA00022723"/>
    </source>
</evidence>
<keyword evidence="5 6" id="KW-0408">Iron</keyword>
<dbReference type="InterPro" id="IPR002401">
    <property type="entry name" value="Cyt_P450_E_grp-I"/>
</dbReference>
<keyword evidence="9" id="KW-0808">Transferase</keyword>
<organism evidence="9 10">
    <name type="scientific">Amniculicola lignicola CBS 123094</name>
    <dbReference type="NCBI Taxonomy" id="1392246"/>
    <lineage>
        <taxon>Eukaryota</taxon>
        <taxon>Fungi</taxon>
        <taxon>Dikarya</taxon>
        <taxon>Ascomycota</taxon>
        <taxon>Pezizomycotina</taxon>
        <taxon>Dothideomycetes</taxon>
        <taxon>Pleosporomycetidae</taxon>
        <taxon>Pleosporales</taxon>
        <taxon>Amniculicolaceae</taxon>
        <taxon>Amniculicola</taxon>
    </lineage>
</organism>
<reference evidence="9" key="1">
    <citation type="journal article" date="2020" name="Stud. Mycol.">
        <title>101 Dothideomycetes genomes: a test case for predicting lifestyles and emergence of pathogens.</title>
        <authorList>
            <person name="Haridas S."/>
            <person name="Albert R."/>
            <person name="Binder M."/>
            <person name="Bloem J."/>
            <person name="Labutti K."/>
            <person name="Salamov A."/>
            <person name="Andreopoulos B."/>
            <person name="Baker S."/>
            <person name="Barry K."/>
            <person name="Bills G."/>
            <person name="Bluhm B."/>
            <person name="Cannon C."/>
            <person name="Castanera R."/>
            <person name="Culley D."/>
            <person name="Daum C."/>
            <person name="Ezra D."/>
            <person name="Gonzalez J."/>
            <person name="Henrissat B."/>
            <person name="Kuo A."/>
            <person name="Liang C."/>
            <person name="Lipzen A."/>
            <person name="Lutzoni F."/>
            <person name="Magnuson J."/>
            <person name="Mondo S."/>
            <person name="Nolan M."/>
            <person name="Ohm R."/>
            <person name="Pangilinan J."/>
            <person name="Park H.-J."/>
            <person name="Ramirez L."/>
            <person name="Alfaro M."/>
            <person name="Sun H."/>
            <person name="Tritt A."/>
            <person name="Yoshinaga Y."/>
            <person name="Zwiers L.-H."/>
            <person name="Turgeon B."/>
            <person name="Goodwin S."/>
            <person name="Spatafora J."/>
            <person name="Crous P."/>
            <person name="Grigoriev I."/>
        </authorList>
    </citation>
    <scope>NUCLEOTIDE SEQUENCE</scope>
    <source>
        <strain evidence="9">CBS 123094</strain>
    </source>
</reference>
<feature type="binding site" description="axial binding residue" evidence="6">
    <location>
        <position position="455"/>
    </location>
    <ligand>
        <name>heme</name>
        <dbReference type="ChEBI" id="CHEBI:30413"/>
    </ligand>
    <ligandPart>
        <name>Fe</name>
        <dbReference type="ChEBI" id="CHEBI:18248"/>
    </ligandPart>
</feature>
<proteinExistence type="inferred from homology"/>
<dbReference type="PRINTS" id="PR00463">
    <property type="entry name" value="EP450I"/>
</dbReference>
<evidence type="ECO:0000256" key="2">
    <source>
        <dbReference type="ARBA" id="ARBA00010617"/>
    </source>
</evidence>
<dbReference type="PANTHER" id="PTHR24305:SF210">
    <property type="entry name" value="CYTOCHROME P450 MONOOXYGENASE ASQL-RELATED"/>
    <property type="match status" value="1"/>
</dbReference>
<evidence type="ECO:0000256" key="6">
    <source>
        <dbReference type="PIRSR" id="PIRSR602401-1"/>
    </source>
</evidence>
<dbReference type="Gene3D" id="1.10.630.10">
    <property type="entry name" value="Cytochrome P450"/>
    <property type="match status" value="1"/>
</dbReference>
<keyword evidence="8" id="KW-0812">Transmembrane</keyword>
<name>A0A6A5X5D3_9PLEO</name>
<evidence type="ECO:0000256" key="8">
    <source>
        <dbReference type="SAM" id="Phobius"/>
    </source>
</evidence>
<dbReference type="PRINTS" id="PR00385">
    <property type="entry name" value="P450"/>
</dbReference>
<gene>
    <name evidence="9" type="ORF">P154DRAFT_568846</name>
</gene>
<dbReference type="PANTHER" id="PTHR24305">
    <property type="entry name" value="CYTOCHROME P450"/>
    <property type="match status" value="1"/>
</dbReference>
<dbReference type="GO" id="GO:0016705">
    <property type="term" value="F:oxidoreductase activity, acting on paired donors, with incorporation or reduction of molecular oxygen"/>
    <property type="evidence" value="ECO:0007669"/>
    <property type="project" value="InterPro"/>
</dbReference>
<dbReference type="InterPro" id="IPR050121">
    <property type="entry name" value="Cytochrome_P450_monoxygenase"/>
</dbReference>